<accession>A0A0K8NU09</accession>
<evidence type="ECO:0000256" key="1">
    <source>
        <dbReference type="ARBA" id="ARBA00000085"/>
    </source>
</evidence>
<keyword evidence="16" id="KW-1185">Reference proteome</keyword>
<evidence type="ECO:0000256" key="6">
    <source>
        <dbReference type="ARBA" id="ARBA00022692"/>
    </source>
</evidence>
<dbReference type="EMBL" id="BBYR01000003">
    <property type="protein sequence ID" value="GAP33901.1"/>
    <property type="molecule type" value="Genomic_DNA"/>
</dbReference>
<keyword evidence="9" id="KW-0902">Two-component regulatory system</keyword>
<evidence type="ECO:0000256" key="7">
    <source>
        <dbReference type="ARBA" id="ARBA00022777"/>
    </source>
</evidence>
<dbReference type="AlphaFoldDB" id="A0A0K8NU09"/>
<comment type="subcellular location">
    <subcellularLocation>
        <location evidence="2">Membrane</location>
    </subcellularLocation>
</comment>
<evidence type="ECO:0000259" key="13">
    <source>
        <dbReference type="PROSITE" id="PS50109"/>
    </source>
</evidence>
<comment type="catalytic activity">
    <reaction evidence="1">
        <text>ATP + protein L-histidine = ADP + protein N-phospho-L-histidine.</text>
        <dbReference type="EC" id="2.7.13.3"/>
    </reaction>
</comment>
<feature type="compositionally biased region" description="Low complexity" evidence="11">
    <location>
        <begin position="75"/>
        <end position="115"/>
    </location>
</feature>
<dbReference type="STRING" id="1547922.ISF6_1679"/>
<dbReference type="SMART" id="SM00387">
    <property type="entry name" value="HATPase_c"/>
    <property type="match status" value="1"/>
</dbReference>
<sequence length="515" mass="53769">MTPAAAPREAPSGGRALATRLLLAAAAWIVLALALVAWVLVGLFRQHVEQELASRMQDQLDELVAALRVLPAPPTAAAGPAPASTSASAPVTSFPPSLPSTSPAGTSSSAEAAGPRLRLEREPADPRLQQPYGGVYWLVKPPAGPLLRSRSTWDAVPALPWEAAPADGTLRVERPGPRGQTLVFWLRRVELPGLEAPIGVAAGADVAHLERLTRSYGRTLAASLAVLALALVAAAWLQVRLGLAPLRRLRAALARLRGGAAARIEGRHPAEVQPLVDDLNGLLADNTALVEDARRQTGNLAHALKTPLAVLANAAAAPGGVAPAVLDEQLAAMHRQVERHLARARASAGLRGRGPSAGPSTPLAPVLEGLARTLARLHAGRGLALQLAPPGLDGLRLRAAPDELQEMLGNLLDNACQWARGQVRLRLADDAPPGQVALCVDDDGPGIAADLREAVLQRGRRLDERRPGSGLGLAIADDLARLHGGRLRLDDGPDGGLRARLELPRAAVAATDGRR</sequence>
<evidence type="ECO:0000256" key="5">
    <source>
        <dbReference type="ARBA" id="ARBA00022679"/>
    </source>
</evidence>
<keyword evidence="7" id="KW-0418">Kinase</keyword>
<dbReference type="PANTHER" id="PTHR45436:SF5">
    <property type="entry name" value="SENSOR HISTIDINE KINASE TRCS"/>
    <property type="match status" value="1"/>
</dbReference>
<dbReference type="EC" id="2.7.13.3" evidence="3"/>
<evidence type="ECO:0000256" key="11">
    <source>
        <dbReference type="SAM" id="MobiDB-lite"/>
    </source>
</evidence>
<dbReference type="InterPro" id="IPR003660">
    <property type="entry name" value="HAMP_dom"/>
</dbReference>
<dbReference type="InterPro" id="IPR003594">
    <property type="entry name" value="HATPase_dom"/>
</dbReference>
<feature type="domain" description="HAMP" evidence="14">
    <location>
        <begin position="240"/>
        <end position="291"/>
    </location>
</feature>
<feature type="transmembrane region" description="Helical" evidence="12">
    <location>
        <begin position="21"/>
        <end position="44"/>
    </location>
</feature>
<dbReference type="GO" id="GO:0004673">
    <property type="term" value="F:protein histidine kinase activity"/>
    <property type="evidence" value="ECO:0007669"/>
    <property type="project" value="UniProtKB-EC"/>
</dbReference>
<dbReference type="SUPFAM" id="SSF55874">
    <property type="entry name" value="ATPase domain of HSP90 chaperone/DNA topoisomerase II/histidine kinase"/>
    <property type="match status" value="1"/>
</dbReference>
<keyword evidence="8 12" id="KW-1133">Transmembrane helix</keyword>
<keyword evidence="6 12" id="KW-0812">Transmembrane</keyword>
<evidence type="ECO:0000259" key="14">
    <source>
        <dbReference type="PROSITE" id="PS50885"/>
    </source>
</evidence>
<dbReference type="PANTHER" id="PTHR45436">
    <property type="entry name" value="SENSOR HISTIDINE KINASE YKOH"/>
    <property type="match status" value="1"/>
</dbReference>
<evidence type="ECO:0000256" key="10">
    <source>
        <dbReference type="ARBA" id="ARBA00023136"/>
    </source>
</evidence>
<reference evidence="16" key="1">
    <citation type="submission" date="2015-07" db="EMBL/GenBank/DDBJ databases">
        <title>Discovery of a poly(ethylene terephthalate assimilation.</title>
        <authorList>
            <person name="Yoshida S."/>
            <person name="Hiraga K."/>
            <person name="Takehana T."/>
            <person name="Taniguchi I."/>
            <person name="Yamaji H."/>
            <person name="Maeda Y."/>
            <person name="Toyohara K."/>
            <person name="Miyamoto K."/>
            <person name="Kimura Y."/>
            <person name="Oda K."/>
        </authorList>
    </citation>
    <scope>NUCLEOTIDE SEQUENCE [LARGE SCALE GENOMIC DNA]</scope>
    <source>
        <strain evidence="16">NBRC 110686 / TISTR 2288 / 201-F6</strain>
    </source>
</reference>
<dbReference type="Gene3D" id="3.30.565.10">
    <property type="entry name" value="Histidine kinase-like ATPase, C-terminal domain"/>
    <property type="match status" value="1"/>
</dbReference>
<evidence type="ECO:0000256" key="2">
    <source>
        <dbReference type="ARBA" id="ARBA00004370"/>
    </source>
</evidence>
<gene>
    <name evidence="15" type="ORF">ISF6_1679</name>
</gene>
<name>A0A0K8NU09_PISS1</name>
<dbReference type="OrthoDB" id="9809766at2"/>
<evidence type="ECO:0000313" key="16">
    <source>
        <dbReference type="Proteomes" id="UP000037660"/>
    </source>
</evidence>
<dbReference type="Pfam" id="PF02518">
    <property type="entry name" value="HATPase_c"/>
    <property type="match status" value="1"/>
</dbReference>
<organism evidence="15 16">
    <name type="scientific">Piscinibacter sakaiensis</name>
    <name type="common">Ideonella sakaiensis</name>
    <dbReference type="NCBI Taxonomy" id="1547922"/>
    <lineage>
        <taxon>Bacteria</taxon>
        <taxon>Pseudomonadati</taxon>
        <taxon>Pseudomonadota</taxon>
        <taxon>Betaproteobacteria</taxon>
        <taxon>Burkholderiales</taxon>
        <taxon>Sphaerotilaceae</taxon>
        <taxon>Piscinibacter</taxon>
    </lineage>
</organism>
<dbReference type="GO" id="GO:0000160">
    <property type="term" value="P:phosphorelay signal transduction system"/>
    <property type="evidence" value="ECO:0007669"/>
    <property type="project" value="UniProtKB-KW"/>
</dbReference>
<keyword evidence="5" id="KW-0808">Transferase</keyword>
<dbReference type="InterPro" id="IPR004358">
    <property type="entry name" value="Sig_transdc_His_kin-like_C"/>
</dbReference>
<dbReference type="PROSITE" id="PS50109">
    <property type="entry name" value="HIS_KIN"/>
    <property type="match status" value="1"/>
</dbReference>
<dbReference type="InterPro" id="IPR050428">
    <property type="entry name" value="TCS_sensor_his_kinase"/>
</dbReference>
<feature type="domain" description="Histidine kinase" evidence="13">
    <location>
        <begin position="299"/>
        <end position="507"/>
    </location>
</feature>
<dbReference type="InterPro" id="IPR036890">
    <property type="entry name" value="HATPase_C_sf"/>
</dbReference>
<dbReference type="RefSeq" id="WP_054018062.1">
    <property type="nucleotide sequence ID" value="NZ_BBYR01000003.1"/>
</dbReference>
<evidence type="ECO:0000256" key="8">
    <source>
        <dbReference type="ARBA" id="ARBA00022989"/>
    </source>
</evidence>
<evidence type="ECO:0000256" key="3">
    <source>
        <dbReference type="ARBA" id="ARBA00012438"/>
    </source>
</evidence>
<dbReference type="PRINTS" id="PR00344">
    <property type="entry name" value="BCTRLSENSOR"/>
</dbReference>
<dbReference type="GO" id="GO:0005886">
    <property type="term" value="C:plasma membrane"/>
    <property type="evidence" value="ECO:0007669"/>
    <property type="project" value="TreeGrafter"/>
</dbReference>
<comment type="caution">
    <text evidence="15">The sequence shown here is derived from an EMBL/GenBank/DDBJ whole genome shotgun (WGS) entry which is preliminary data.</text>
</comment>
<evidence type="ECO:0000256" key="9">
    <source>
        <dbReference type="ARBA" id="ARBA00023012"/>
    </source>
</evidence>
<evidence type="ECO:0000256" key="4">
    <source>
        <dbReference type="ARBA" id="ARBA00022553"/>
    </source>
</evidence>
<keyword evidence="10 12" id="KW-0472">Membrane</keyword>
<evidence type="ECO:0000256" key="12">
    <source>
        <dbReference type="SAM" id="Phobius"/>
    </source>
</evidence>
<dbReference type="Proteomes" id="UP000037660">
    <property type="component" value="Unassembled WGS sequence"/>
</dbReference>
<dbReference type="InterPro" id="IPR005467">
    <property type="entry name" value="His_kinase_dom"/>
</dbReference>
<dbReference type="PROSITE" id="PS50885">
    <property type="entry name" value="HAMP"/>
    <property type="match status" value="1"/>
</dbReference>
<reference evidence="15 16" key="2">
    <citation type="journal article" date="2016" name="Science">
        <title>A bacterium that degrades and assimilates poly(ethylene terephthalate).</title>
        <authorList>
            <person name="Yoshida S."/>
            <person name="Hiraga K."/>
            <person name="Takehana T."/>
            <person name="Taniguchi I."/>
            <person name="Yamaji H."/>
            <person name="Maeda Y."/>
            <person name="Toyohara K."/>
            <person name="Miyamoto K."/>
            <person name="Kimura Y."/>
            <person name="Oda K."/>
        </authorList>
    </citation>
    <scope>NUCLEOTIDE SEQUENCE [LARGE SCALE GENOMIC DNA]</scope>
    <source>
        <strain evidence="16">NBRC 110686 / TISTR 2288 / 201-F6</strain>
    </source>
</reference>
<proteinExistence type="predicted"/>
<evidence type="ECO:0000313" key="15">
    <source>
        <dbReference type="EMBL" id="GAP33901.1"/>
    </source>
</evidence>
<keyword evidence="4" id="KW-0597">Phosphoprotein</keyword>
<feature type="region of interest" description="Disordered" evidence="11">
    <location>
        <begin position="75"/>
        <end position="127"/>
    </location>
</feature>
<feature type="transmembrane region" description="Helical" evidence="12">
    <location>
        <begin position="220"/>
        <end position="239"/>
    </location>
</feature>
<protein>
    <recommendedName>
        <fullName evidence="3">histidine kinase</fullName>
        <ecNumber evidence="3">2.7.13.3</ecNumber>
    </recommendedName>
</protein>